<dbReference type="EMBL" id="PPPX01000001">
    <property type="protein sequence ID" value="POA09492.1"/>
    <property type="molecule type" value="Genomic_DNA"/>
</dbReference>
<evidence type="ECO:0000256" key="1">
    <source>
        <dbReference type="ARBA" id="ARBA00001933"/>
    </source>
</evidence>
<dbReference type="InterPro" id="IPR015421">
    <property type="entry name" value="PyrdxlP-dep_Trfase_major"/>
</dbReference>
<dbReference type="GO" id="GO:0003677">
    <property type="term" value="F:DNA binding"/>
    <property type="evidence" value="ECO:0007669"/>
    <property type="project" value="UniProtKB-KW"/>
</dbReference>
<dbReference type="InterPro" id="IPR005308">
    <property type="entry name" value="OKR_de-COase_N"/>
</dbReference>
<keyword evidence="6" id="KW-0805">Transcription regulation</keyword>
<dbReference type="Gene3D" id="3.40.50.220">
    <property type="match status" value="1"/>
</dbReference>
<keyword evidence="5 12" id="KW-0663">Pyridoxal phosphate</keyword>
<organism evidence="14 15">
    <name type="scientific">Staphylococcus argensis</name>
    <dbReference type="NCBI Taxonomy" id="1607738"/>
    <lineage>
        <taxon>Bacteria</taxon>
        <taxon>Bacillati</taxon>
        <taxon>Bacillota</taxon>
        <taxon>Bacilli</taxon>
        <taxon>Bacillales</taxon>
        <taxon>Staphylococcaceae</taxon>
        <taxon>Staphylococcus</taxon>
    </lineage>
</organism>
<evidence type="ECO:0000313" key="14">
    <source>
        <dbReference type="EMBL" id="POA09492.1"/>
    </source>
</evidence>
<dbReference type="GO" id="GO:0006520">
    <property type="term" value="P:amino acid metabolic process"/>
    <property type="evidence" value="ECO:0007669"/>
    <property type="project" value="InterPro"/>
</dbReference>
<evidence type="ECO:0000256" key="9">
    <source>
        <dbReference type="ARBA" id="ARBA00023239"/>
    </source>
</evidence>
<dbReference type="GO" id="GO:0004586">
    <property type="term" value="F:ornithine decarboxylase activity"/>
    <property type="evidence" value="ECO:0007669"/>
    <property type="project" value="UniProtKB-EC"/>
</dbReference>
<evidence type="ECO:0000256" key="3">
    <source>
        <dbReference type="ARBA" id="ARBA00022553"/>
    </source>
</evidence>
<dbReference type="InterPro" id="IPR011193">
    <property type="entry name" value="Orn/lys/arg_de-COase"/>
</dbReference>
<dbReference type="InterPro" id="IPR000310">
    <property type="entry name" value="Orn/Lys/Arg_deCO2ase_major_dom"/>
</dbReference>
<evidence type="ECO:0000256" key="2">
    <source>
        <dbReference type="ARBA" id="ARBA00010671"/>
    </source>
</evidence>
<dbReference type="GeneID" id="98297051"/>
<dbReference type="Gene3D" id="3.90.1150.10">
    <property type="entry name" value="Aspartate Aminotransferase, domain 1"/>
    <property type="match status" value="1"/>
</dbReference>
<dbReference type="RefSeq" id="WP_103370873.1">
    <property type="nucleotide sequence ID" value="NZ_CBCRVO010000001.1"/>
</dbReference>
<dbReference type="InterPro" id="IPR008286">
    <property type="entry name" value="Prn/Lys/Arg_de-COase_C"/>
</dbReference>
<dbReference type="PROSITE" id="PS00703">
    <property type="entry name" value="OKR_DC_1"/>
    <property type="match status" value="1"/>
</dbReference>
<dbReference type="InterPro" id="IPR036633">
    <property type="entry name" value="Prn/Lys/Arg_de-COase_C_sf"/>
</dbReference>
<sequence>MKFLKIATSNEARSHFSTEREEVSIYDKSVDLIDLGAAVIMDYEQFFIELVEEEKLDIPIFIIKNDEAVSNKMPERQIDLKNIDYIIDIRDSNKEYNSKKLEYAVQKYEDNVLPPFFQTLAEYVDRGNVQFDCPGHQGGQYFKKHPAGKQFYKFFGENIFRADICNADVDLGDLLIHEGPAMDAQKHAAKVYNADKTYFVMNGSTTSNNIAISSAVMPDDLVLFDRNNHKSVYISSLIKDGGRPVYMQTNRDSYGFIGGIYEQDFDEDYLRKEIAKIDPERAKWDRPFRLAVIQLGTYDGTIYNARQVVDKIGHLCDYILFDSAWVGYEQFIPLMKKSSPLLLDLDENDPGIFVVQSTHKQQAGFSQASQIHKKDRHIKGQKRYINHKRFNNAYMQYASTSPFYPMFASLDINAKMQEGVQGEKLWNDCLATSIKARKRIIQECKYIKPFIPEKANGSNWEDVETQELISNLDYWKFLPEEKWHGFEGYGRDQYYIDPNKFLLTTPGIDTEDDSYMEFGIPAVILANYLRENGIIPEKNDLNSILFLMTPAEDDAKMNNLIAKLIKFETLIDEDAPLENVLPRLYRENHERYEGYTIRELCQELHDFYKERDTKEFQKKMFKKEFLPEYVMTPYDANVALLENNAKLVDLDNIEGEIALEGALPYPPGIFCVVPGEKWSETAQSYFKILEEGINLFPGFAPEIQGVYFENEENKVKAYGYVLKD</sequence>
<dbReference type="SUPFAM" id="SSF55904">
    <property type="entry name" value="Ornithine decarboxylase C-terminal domain"/>
    <property type="match status" value="1"/>
</dbReference>
<keyword evidence="8" id="KW-0804">Transcription</keyword>
<dbReference type="SUPFAM" id="SSF53383">
    <property type="entry name" value="PLP-dependent transferases"/>
    <property type="match status" value="1"/>
</dbReference>
<reference evidence="14 15" key="1">
    <citation type="submission" date="2017-08" db="EMBL/GenBank/DDBJ databases">
        <title>Draft genome sequences of 64 type strains of genus Staph aureus.</title>
        <authorList>
            <person name="Cole K."/>
            <person name="Golubchik T."/>
            <person name="Russell J."/>
            <person name="Foster D."/>
            <person name="Llewelyn M."/>
            <person name="Wilson D."/>
            <person name="Crook D."/>
            <person name="Paul J."/>
        </authorList>
    </citation>
    <scope>NUCLEOTIDE SEQUENCE [LARGE SCALE GENOMIC DNA]</scope>
    <source>
        <strain evidence="14 15">DSM 29875</strain>
    </source>
</reference>
<comment type="similarity">
    <text evidence="2">Belongs to the Orn/Lys/Arg decarboxylase class-I family.</text>
</comment>
<keyword evidence="9" id="KW-0456">Lyase</keyword>
<dbReference type="NCBIfam" id="NF010092">
    <property type="entry name" value="PRK13578.1"/>
    <property type="match status" value="1"/>
</dbReference>
<evidence type="ECO:0000259" key="13">
    <source>
        <dbReference type="PROSITE" id="PS00703"/>
    </source>
</evidence>
<comment type="cofactor">
    <cofactor evidence="1">
        <name>pyridoxal 5'-phosphate</name>
        <dbReference type="ChEBI" id="CHEBI:597326"/>
    </cofactor>
</comment>
<dbReference type="PIRSF" id="PIRSF009393">
    <property type="entry name" value="Orn_decarb"/>
    <property type="match status" value="1"/>
</dbReference>
<dbReference type="PANTHER" id="PTHR45229">
    <property type="entry name" value="CONSTITUTIVE ORNITHINE DECARBOXYLASE"/>
    <property type="match status" value="1"/>
</dbReference>
<dbReference type="InterPro" id="IPR027464">
    <property type="entry name" value="Ornithine_deCO2ase_N"/>
</dbReference>
<dbReference type="SUPFAM" id="SSF52172">
    <property type="entry name" value="CheY-like"/>
    <property type="match status" value="1"/>
</dbReference>
<evidence type="ECO:0000256" key="4">
    <source>
        <dbReference type="ARBA" id="ARBA00022793"/>
    </source>
</evidence>
<dbReference type="GO" id="GO:0030170">
    <property type="term" value="F:pyridoxal phosphate binding"/>
    <property type="evidence" value="ECO:0007669"/>
    <property type="project" value="TreeGrafter"/>
</dbReference>
<evidence type="ECO:0000256" key="12">
    <source>
        <dbReference type="PIRSR" id="PIRSR009393-1"/>
    </source>
</evidence>
<feature type="domain" description="Orn/Lys/Arg decarboxylases family 1 pyridoxal-P attachment site" evidence="13">
    <location>
        <begin position="355"/>
        <end position="369"/>
    </location>
</feature>
<evidence type="ECO:0000256" key="11">
    <source>
        <dbReference type="ARBA" id="ARBA00049127"/>
    </source>
</evidence>
<dbReference type="InterPro" id="IPR015424">
    <property type="entry name" value="PyrdxlP-dep_Trfase"/>
</dbReference>
<dbReference type="Gene3D" id="3.90.100.10">
    <property type="entry name" value="Orn/Lys/Arg decarboxylase, C-terminal domain"/>
    <property type="match status" value="1"/>
</dbReference>
<dbReference type="EC" id="4.1.1.17" evidence="10"/>
<evidence type="ECO:0000256" key="7">
    <source>
        <dbReference type="ARBA" id="ARBA00023125"/>
    </source>
</evidence>
<dbReference type="Pfam" id="PF03711">
    <property type="entry name" value="OKR_DC_1_C"/>
    <property type="match status" value="1"/>
</dbReference>
<dbReference type="FunFam" id="3.90.1150.10:FF:000032">
    <property type="entry name" value="Ornithine decarboxylase SpeF"/>
    <property type="match status" value="1"/>
</dbReference>
<dbReference type="InterPro" id="IPR015422">
    <property type="entry name" value="PyrdxlP-dep_Trfase_small"/>
</dbReference>
<evidence type="ECO:0000313" key="15">
    <source>
        <dbReference type="Proteomes" id="UP000242712"/>
    </source>
</evidence>
<dbReference type="AlphaFoldDB" id="A0A2K4FDR7"/>
<feature type="modified residue" description="N6-(pyridoxal phosphate)lysine" evidence="12">
    <location>
        <position position="360"/>
    </location>
</feature>
<dbReference type="InterPro" id="IPR011006">
    <property type="entry name" value="CheY-like_superfamily"/>
</dbReference>
<dbReference type="GO" id="GO:0005829">
    <property type="term" value="C:cytosol"/>
    <property type="evidence" value="ECO:0007669"/>
    <property type="project" value="TreeGrafter"/>
</dbReference>
<dbReference type="Proteomes" id="UP000242712">
    <property type="component" value="Unassembled WGS sequence"/>
</dbReference>
<protein>
    <recommendedName>
        <fullName evidence="10">ornithine decarboxylase</fullName>
        <ecNumber evidence="10">4.1.1.17</ecNumber>
    </recommendedName>
</protein>
<dbReference type="OrthoDB" id="9815233at2"/>
<evidence type="ECO:0000256" key="8">
    <source>
        <dbReference type="ARBA" id="ARBA00023163"/>
    </source>
</evidence>
<keyword evidence="3" id="KW-0597">Phosphoprotein</keyword>
<comment type="catalytic activity">
    <reaction evidence="11">
        <text>L-ornithine + H(+) = putrescine + CO2</text>
        <dbReference type="Rhea" id="RHEA:22964"/>
        <dbReference type="ChEBI" id="CHEBI:15378"/>
        <dbReference type="ChEBI" id="CHEBI:16526"/>
        <dbReference type="ChEBI" id="CHEBI:46911"/>
        <dbReference type="ChEBI" id="CHEBI:326268"/>
        <dbReference type="EC" id="4.1.1.17"/>
    </reaction>
</comment>
<dbReference type="Pfam" id="PF03709">
    <property type="entry name" value="OKR_DC_1_N"/>
    <property type="match status" value="1"/>
</dbReference>
<dbReference type="FunFam" id="3.40.640.10:FF:000008">
    <property type="entry name" value="Lysine decarboxylase, inducible"/>
    <property type="match status" value="1"/>
</dbReference>
<name>A0A2K4FDR7_9STAP</name>
<proteinExistence type="inferred from homology"/>
<evidence type="ECO:0000256" key="6">
    <source>
        <dbReference type="ARBA" id="ARBA00023015"/>
    </source>
</evidence>
<keyword evidence="7" id="KW-0238">DNA-binding</keyword>
<dbReference type="Gene3D" id="3.40.640.10">
    <property type="entry name" value="Type I PLP-dependent aspartate aminotransferase-like (Major domain)"/>
    <property type="match status" value="1"/>
</dbReference>
<dbReference type="CDD" id="cd00615">
    <property type="entry name" value="Orn_deC_like"/>
    <property type="match status" value="1"/>
</dbReference>
<keyword evidence="4" id="KW-0210">Decarboxylase</keyword>
<dbReference type="Pfam" id="PF01276">
    <property type="entry name" value="OKR_DC_1"/>
    <property type="match status" value="1"/>
</dbReference>
<evidence type="ECO:0000256" key="5">
    <source>
        <dbReference type="ARBA" id="ARBA00022898"/>
    </source>
</evidence>
<accession>A0A2K4FDR7</accession>
<keyword evidence="15" id="KW-1185">Reference proteome</keyword>
<dbReference type="PANTHER" id="PTHR45229:SF3">
    <property type="entry name" value="BIODEGRADATIVE ARGININE DECARBOXYLASE"/>
    <property type="match status" value="1"/>
</dbReference>
<gene>
    <name evidence="14" type="ORF">CD039_01690</name>
</gene>
<evidence type="ECO:0000256" key="10">
    <source>
        <dbReference type="ARBA" id="ARBA00034138"/>
    </source>
</evidence>
<comment type="caution">
    <text evidence="14">The sequence shown here is derived from an EMBL/GenBank/DDBJ whole genome shotgun (WGS) entry which is preliminary data.</text>
</comment>